<reference evidence="1 2" key="1">
    <citation type="submission" date="2023-08" db="EMBL/GenBank/DDBJ databases">
        <authorList>
            <person name="Palmer J.M."/>
        </authorList>
    </citation>
    <scope>NUCLEOTIDE SEQUENCE [LARGE SCALE GENOMIC DNA]</scope>
    <source>
        <strain evidence="1 2">TWF481</strain>
    </source>
</reference>
<protein>
    <submittedName>
        <fullName evidence="1">Uncharacterized protein</fullName>
    </submittedName>
</protein>
<accession>A0AAV9WBE6</accession>
<gene>
    <name evidence="1" type="ORF">TWF481_006732</name>
</gene>
<dbReference type="EMBL" id="JAVHJL010000004">
    <property type="protein sequence ID" value="KAK6504793.1"/>
    <property type="molecule type" value="Genomic_DNA"/>
</dbReference>
<evidence type="ECO:0000313" key="2">
    <source>
        <dbReference type="Proteomes" id="UP001370758"/>
    </source>
</evidence>
<dbReference type="AlphaFoldDB" id="A0AAV9WBE6"/>
<dbReference type="Proteomes" id="UP001370758">
    <property type="component" value="Unassembled WGS sequence"/>
</dbReference>
<keyword evidence="2" id="KW-1185">Reference proteome</keyword>
<comment type="caution">
    <text evidence="1">The sequence shown here is derived from an EMBL/GenBank/DDBJ whole genome shotgun (WGS) entry which is preliminary data.</text>
</comment>
<evidence type="ECO:0000313" key="1">
    <source>
        <dbReference type="EMBL" id="KAK6504793.1"/>
    </source>
</evidence>
<organism evidence="1 2">
    <name type="scientific">Arthrobotrys musiformis</name>
    <dbReference type="NCBI Taxonomy" id="47236"/>
    <lineage>
        <taxon>Eukaryota</taxon>
        <taxon>Fungi</taxon>
        <taxon>Dikarya</taxon>
        <taxon>Ascomycota</taxon>
        <taxon>Pezizomycotina</taxon>
        <taxon>Orbiliomycetes</taxon>
        <taxon>Orbiliales</taxon>
        <taxon>Orbiliaceae</taxon>
        <taxon>Arthrobotrys</taxon>
    </lineage>
</organism>
<proteinExistence type="predicted"/>
<name>A0AAV9WBE6_9PEZI</name>
<sequence>MSGGPPLCSKYSYYRPREYGRSFTSSYEVFVFFRRRDTPASGPQEVYSYHKRGSWDLYFDFCVHPKPSRDNIIFRQAILELEIDNASFSLTAVCPDGPQDAPLLNGAGGQNCGCSTLFDWKISGTQDPDARKYTWELDPICYGQSAAKHPPQMVIGAAGTDPRCEKELKGYVHMNILKRRSISIAKRKSGRSKNEESNDNWKILINAKDLNMNAGQPHTGSSMTQNITSNFANSLIHVCSHP</sequence>